<feature type="transmembrane region" description="Helical" evidence="9">
    <location>
        <begin position="355"/>
        <end position="375"/>
    </location>
</feature>
<dbReference type="EMBL" id="BAAAQM010000008">
    <property type="protein sequence ID" value="GAA1963135.1"/>
    <property type="molecule type" value="Genomic_DNA"/>
</dbReference>
<gene>
    <name evidence="11" type="ORF">GCM10009838_20230</name>
</gene>
<dbReference type="InterPro" id="IPR011009">
    <property type="entry name" value="Kinase-like_dom_sf"/>
</dbReference>
<name>A0ABN2R3U7_9ACTN</name>
<keyword evidence="2" id="KW-0723">Serine/threonine-protein kinase</keyword>
<feature type="transmembrane region" description="Helical" evidence="9">
    <location>
        <begin position="382"/>
        <end position="403"/>
    </location>
</feature>
<dbReference type="Gene3D" id="1.10.510.10">
    <property type="entry name" value="Transferase(Phosphotransferase) domain 1"/>
    <property type="match status" value="1"/>
</dbReference>
<dbReference type="CDD" id="cd14014">
    <property type="entry name" value="STKc_PknB_like"/>
    <property type="match status" value="1"/>
</dbReference>
<evidence type="ECO:0000256" key="3">
    <source>
        <dbReference type="ARBA" id="ARBA00022679"/>
    </source>
</evidence>
<keyword evidence="9" id="KW-0812">Transmembrane</keyword>
<evidence type="ECO:0000256" key="9">
    <source>
        <dbReference type="SAM" id="Phobius"/>
    </source>
</evidence>
<dbReference type="PANTHER" id="PTHR43289">
    <property type="entry name" value="MITOGEN-ACTIVATED PROTEIN KINASE KINASE KINASE 20-RELATED"/>
    <property type="match status" value="1"/>
</dbReference>
<evidence type="ECO:0000256" key="1">
    <source>
        <dbReference type="ARBA" id="ARBA00012513"/>
    </source>
</evidence>
<dbReference type="PROSITE" id="PS00107">
    <property type="entry name" value="PROTEIN_KINASE_ATP"/>
    <property type="match status" value="1"/>
</dbReference>
<dbReference type="SMART" id="SM00220">
    <property type="entry name" value="S_TKc"/>
    <property type="match status" value="1"/>
</dbReference>
<dbReference type="PROSITE" id="PS00108">
    <property type="entry name" value="PROTEIN_KINASE_ST"/>
    <property type="match status" value="1"/>
</dbReference>
<keyword evidence="9" id="KW-1133">Transmembrane helix</keyword>
<proteinExistence type="predicted"/>
<accession>A0ABN2R3U7</accession>
<keyword evidence="9" id="KW-0472">Membrane</keyword>
<dbReference type="InterPro" id="IPR017441">
    <property type="entry name" value="Protein_kinase_ATP_BS"/>
</dbReference>
<protein>
    <recommendedName>
        <fullName evidence="1">non-specific serine/threonine protein kinase</fullName>
        <ecNumber evidence="1">2.7.11.1</ecNumber>
    </recommendedName>
</protein>
<dbReference type="InterPro" id="IPR008271">
    <property type="entry name" value="Ser/Thr_kinase_AS"/>
</dbReference>
<keyword evidence="6 7" id="KW-0067">ATP-binding</keyword>
<feature type="domain" description="Protein kinase" evidence="10">
    <location>
        <begin position="11"/>
        <end position="271"/>
    </location>
</feature>
<reference evidence="11 12" key="1">
    <citation type="journal article" date="2019" name="Int. J. Syst. Evol. Microbiol.">
        <title>The Global Catalogue of Microorganisms (GCM) 10K type strain sequencing project: providing services to taxonomists for standard genome sequencing and annotation.</title>
        <authorList>
            <consortium name="The Broad Institute Genomics Platform"/>
            <consortium name="The Broad Institute Genome Sequencing Center for Infectious Disease"/>
            <person name="Wu L."/>
            <person name="Ma J."/>
        </authorList>
    </citation>
    <scope>NUCLEOTIDE SEQUENCE [LARGE SCALE GENOMIC DNA]</scope>
    <source>
        <strain evidence="11 12">JCM 16013</strain>
    </source>
</reference>
<dbReference type="Proteomes" id="UP001499854">
    <property type="component" value="Unassembled WGS sequence"/>
</dbReference>
<feature type="binding site" evidence="7">
    <location>
        <position position="40"/>
    </location>
    <ligand>
        <name>ATP</name>
        <dbReference type="ChEBI" id="CHEBI:30616"/>
    </ligand>
</feature>
<dbReference type="PANTHER" id="PTHR43289:SF6">
    <property type="entry name" value="SERINE_THREONINE-PROTEIN KINASE NEKL-3"/>
    <property type="match status" value="1"/>
</dbReference>
<comment type="caution">
    <text evidence="11">The sequence shown here is derived from an EMBL/GenBank/DDBJ whole genome shotgun (WGS) entry which is preliminary data.</text>
</comment>
<evidence type="ECO:0000313" key="12">
    <source>
        <dbReference type="Proteomes" id="UP001499854"/>
    </source>
</evidence>
<dbReference type="Pfam" id="PF00069">
    <property type="entry name" value="Pkinase"/>
    <property type="match status" value="1"/>
</dbReference>
<organism evidence="11 12">
    <name type="scientific">Catenulispora subtropica</name>
    <dbReference type="NCBI Taxonomy" id="450798"/>
    <lineage>
        <taxon>Bacteria</taxon>
        <taxon>Bacillati</taxon>
        <taxon>Actinomycetota</taxon>
        <taxon>Actinomycetes</taxon>
        <taxon>Catenulisporales</taxon>
        <taxon>Catenulisporaceae</taxon>
        <taxon>Catenulispora</taxon>
    </lineage>
</organism>
<evidence type="ECO:0000259" key="10">
    <source>
        <dbReference type="PROSITE" id="PS50011"/>
    </source>
</evidence>
<keyword evidence="3" id="KW-0808">Transferase</keyword>
<feature type="compositionally biased region" description="Basic and acidic residues" evidence="8">
    <location>
        <begin position="270"/>
        <end position="279"/>
    </location>
</feature>
<dbReference type="EC" id="2.7.11.1" evidence="1"/>
<sequence length="578" mass="61915">MDAGEVLGERYRLKARLGRGGMGEVWAAYDEQLRRDIAVKIVLAELGADPRLLASLKQEARTVAALQHAGITVVHDVGETDGHPYFVMEHLEGRTFEQLLKDHPQGLPADRAVSLMVAVADALDYAHGRGVVHRDIKPANLMCLAGDSVKILDFGIASYAEATVHVTSTGVIMGSPPYMPPEVWLGEKATPAADMYAFGATLHALLTGAYPFPGPTPAAWMRQHLDVPPPRLKGNSAHLDDLIQQLLAKDHDKRPSAAHTRQVLAQIQKWPEKQKEPLGTKKSTASGTKDTVPYSAAAAVTEPALPSGQESTASGESRRAPMNWIAAGVGSLLTAIGIVALITAPFDHSITSADLPMVLSVGGGFSLAGSIFLWFSFQGQRFAKISAGVVAVLVAMAAGFTVYKLTPADDPQAKDLLQKIEVAKFMEVPTGQVLETDYKDTLYWQGNGYTSSGSARSSSQHIWGDDPGDRVKASGGSWYVLVDMYHYSSTYDATADSTTFIKEHSGQTYRPAAAPAGMTAMTATATDGSRHTQAMEIVDGTFRVRLELDVDAASNKPDNDINSLAELIFQRLPAPAGK</sequence>
<keyword evidence="12" id="KW-1185">Reference proteome</keyword>
<evidence type="ECO:0000256" key="4">
    <source>
        <dbReference type="ARBA" id="ARBA00022741"/>
    </source>
</evidence>
<evidence type="ECO:0000256" key="2">
    <source>
        <dbReference type="ARBA" id="ARBA00022527"/>
    </source>
</evidence>
<feature type="transmembrane region" description="Helical" evidence="9">
    <location>
        <begin position="324"/>
        <end position="343"/>
    </location>
</feature>
<dbReference type="SUPFAM" id="SSF56112">
    <property type="entry name" value="Protein kinase-like (PK-like)"/>
    <property type="match status" value="1"/>
</dbReference>
<keyword evidence="5" id="KW-0418">Kinase</keyword>
<dbReference type="InterPro" id="IPR000719">
    <property type="entry name" value="Prot_kinase_dom"/>
</dbReference>
<evidence type="ECO:0000256" key="7">
    <source>
        <dbReference type="PROSITE-ProRule" id="PRU10141"/>
    </source>
</evidence>
<dbReference type="PROSITE" id="PS50011">
    <property type="entry name" value="PROTEIN_KINASE_DOM"/>
    <property type="match status" value="1"/>
</dbReference>
<evidence type="ECO:0000256" key="5">
    <source>
        <dbReference type="ARBA" id="ARBA00022777"/>
    </source>
</evidence>
<evidence type="ECO:0000256" key="8">
    <source>
        <dbReference type="SAM" id="MobiDB-lite"/>
    </source>
</evidence>
<keyword evidence="4 7" id="KW-0547">Nucleotide-binding</keyword>
<dbReference type="Gene3D" id="3.30.200.20">
    <property type="entry name" value="Phosphorylase Kinase, domain 1"/>
    <property type="match status" value="1"/>
</dbReference>
<evidence type="ECO:0000313" key="11">
    <source>
        <dbReference type="EMBL" id="GAA1963135.1"/>
    </source>
</evidence>
<feature type="region of interest" description="Disordered" evidence="8">
    <location>
        <begin position="267"/>
        <end position="289"/>
    </location>
</feature>
<evidence type="ECO:0000256" key="6">
    <source>
        <dbReference type="ARBA" id="ARBA00022840"/>
    </source>
</evidence>